<evidence type="ECO:0000259" key="5">
    <source>
        <dbReference type="Pfam" id="PF17764"/>
    </source>
</evidence>
<protein>
    <submittedName>
        <fullName evidence="6">Unannotated protein</fullName>
    </submittedName>
</protein>
<dbReference type="InterPro" id="IPR041222">
    <property type="entry name" value="PriA_3primeBD"/>
</dbReference>
<feature type="region of interest" description="Disordered" evidence="4">
    <location>
        <begin position="115"/>
        <end position="140"/>
    </location>
</feature>
<proteinExistence type="predicted"/>
<dbReference type="EMBL" id="CAEZTK010000016">
    <property type="protein sequence ID" value="CAB4563908.1"/>
    <property type="molecule type" value="Genomic_DNA"/>
</dbReference>
<dbReference type="InterPro" id="IPR042115">
    <property type="entry name" value="PriA_3primeBD_sf"/>
</dbReference>
<keyword evidence="3" id="KW-0238">DNA-binding</keyword>
<dbReference type="SUPFAM" id="SSF52540">
    <property type="entry name" value="P-loop containing nucleoside triphosphate hydrolases"/>
    <property type="match status" value="1"/>
</dbReference>
<evidence type="ECO:0000256" key="4">
    <source>
        <dbReference type="SAM" id="MobiDB-lite"/>
    </source>
</evidence>
<dbReference type="Gene3D" id="3.40.50.300">
    <property type="entry name" value="P-loop containing nucleotide triphosphate hydrolases"/>
    <property type="match status" value="1"/>
</dbReference>
<reference evidence="6" key="1">
    <citation type="submission" date="2020-05" db="EMBL/GenBank/DDBJ databases">
        <authorList>
            <person name="Chiriac C."/>
            <person name="Salcher M."/>
            <person name="Ghai R."/>
            <person name="Kavagutti S V."/>
        </authorList>
    </citation>
    <scope>NUCLEOTIDE SEQUENCE</scope>
</reference>
<gene>
    <name evidence="6" type="ORF">UFOPK1643_00365</name>
</gene>
<dbReference type="GO" id="GO:0006310">
    <property type="term" value="P:DNA recombination"/>
    <property type="evidence" value="ECO:0007669"/>
    <property type="project" value="TreeGrafter"/>
</dbReference>
<dbReference type="PANTHER" id="PTHR30580">
    <property type="entry name" value="PRIMOSOMAL PROTEIN N"/>
    <property type="match status" value="1"/>
</dbReference>
<evidence type="ECO:0000313" key="6">
    <source>
        <dbReference type="EMBL" id="CAB4563908.1"/>
    </source>
</evidence>
<dbReference type="GO" id="GO:0043138">
    <property type="term" value="F:3'-5' DNA helicase activity"/>
    <property type="evidence" value="ECO:0007669"/>
    <property type="project" value="TreeGrafter"/>
</dbReference>
<feature type="domain" description="Primosomal protein N' 3' DNA-binding" evidence="5">
    <location>
        <begin position="8"/>
        <end position="101"/>
    </location>
</feature>
<accession>A0A6J6DS47</accession>
<organism evidence="6">
    <name type="scientific">freshwater metagenome</name>
    <dbReference type="NCBI Taxonomy" id="449393"/>
    <lineage>
        <taxon>unclassified sequences</taxon>
        <taxon>metagenomes</taxon>
        <taxon>ecological metagenomes</taxon>
    </lineage>
</organism>
<evidence type="ECO:0000256" key="2">
    <source>
        <dbReference type="ARBA" id="ARBA00022840"/>
    </source>
</evidence>
<sequence length="618" mass="68066">MQVRVDTGVFHLDGLYDYMVPEKFTESAKVGIRVQVPFSNREVEGIIVARGDEPDRGGNLKFVTKILSPHTVATVESLDLINHVSKDYACNPWDVIRSAIPPRVASVDKKSQFFQTPSLGEGEPSNVGNTQRGSGRLSDQPDRSMSFFQFAPLIPSAEQVASVASKALKQGSVLIIAPDDKDVEQIVEALRSVEVAVLRLTSSMPRDERYESFLECQNQILKIVVGTRSSVFAPIDNLSTILVYKESSSDHYEIRSPGWNSRAVAMIRSELQGQNIVFLGYSPSVEVALLIDSGKVVFRPHAAEVKTISFTPDSGTLLPGRIFSEIRNALKDGPVLFLAARKGYGNALLCSHCRNIARCECGGRLHVGAKSTPPTCAHCGEIFNQWKCKFCNRNTQYLAGRGIERASEEISRAFPGYPVVFSAGDVIKENVENRPSLILSTPGAQPNVQGGYAAVVILDAMRFFSHTDLRSQERAREIIFESVSLLSKNGKALLVIDSDHPIVPAVTRWNVVTLMKRELSERREINLPPFVSSAVLLVPVSEAASISSGLRRACNEGRLPDSLVIYGPTPVAKNQCKLVLHASISDSKDLYSFLFEFQKKRSISKKELVTIRVEPYSL</sequence>
<dbReference type="GO" id="GO:0003677">
    <property type="term" value="F:DNA binding"/>
    <property type="evidence" value="ECO:0007669"/>
    <property type="project" value="UniProtKB-KW"/>
</dbReference>
<dbReference type="InterPro" id="IPR027417">
    <property type="entry name" value="P-loop_NTPase"/>
</dbReference>
<dbReference type="AlphaFoldDB" id="A0A6J6DS47"/>
<keyword evidence="1" id="KW-0547">Nucleotide-binding</keyword>
<evidence type="ECO:0000256" key="3">
    <source>
        <dbReference type="ARBA" id="ARBA00023125"/>
    </source>
</evidence>
<dbReference type="GO" id="GO:0006302">
    <property type="term" value="P:double-strand break repair"/>
    <property type="evidence" value="ECO:0007669"/>
    <property type="project" value="TreeGrafter"/>
</dbReference>
<dbReference type="Pfam" id="PF17764">
    <property type="entry name" value="PriA_3primeBD"/>
    <property type="match status" value="1"/>
</dbReference>
<dbReference type="GO" id="GO:0005524">
    <property type="term" value="F:ATP binding"/>
    <property type="evidence" value="ECO:0007669"/>
    <property type="project" value="UniProtKB-KW"/>
</dbReference>
<keyword evidence="2" id="KW-0067">ATP-binding</keyword>
<dbReference type="Gene3D" id="3.40.1440.60">
    <property type="entry name" value="PriA, 3(prime) DNA-binding domain"/>
    <property type="match status" value="1"/>
</dbReference>
<dbReference type="GO" id="GO:0006270">
    <property type="term" value="P:DNA replication initiation"/>
    <property type="evidence" value="ECO:0007669"/>
    <property type="project" value="TreeGrafter"/>
</dbReference>
<evidence type="ECO:0000256" key="1">
    <source>
        <dbReference type="ARBA" id="ARBA00022741"/>
    </source>
</evidence>
<dbReference type="PANTHER" id="PTHR30580:SF0">
    <property type="entry name" value="PRIMOSOMAL PROTEIN N"/>
    <property type="match status" value="1"/>
</dbReference>
<name>A0A6J6DS47_9ZZZZ</name>